<evidence type="ECO:0000313" key="2">
    <source>
        <dbReference type="EMBL" id="KAK9305259.1"/>
    </source>
</evidence>
<dbReference type="EMBL" id="JAWNGG020000054">
    <property type="protein sequence ID" value="KAK9305259.1"/>
    <property type="molecule type" value="Genomic_DNA"/>
</dbReference>
<feature type="compositionally biased region" description="Basic and acidic residues" evidence="1">
    <location>
        <begin position="29"/>
        <end position="40"/>
    </location>
</feature>
<accession>A0AAW1A5P3</accession>
<organism evidence="2 3">
    <name type="scientific">Tetragonisca angustula</name>
    <dbReference type="NCBI Taxonomy" id="166442"/>
    <lineage>
        <taxon>Eukaryota</taxon>
        <taxon>Metazoa</taxon>
        <taxon>Ecdysozoa</taxon>
        <taxon>Arthropoda</taxon>
        <taxon>Hexapoda</taxon>
        <taxon>Insecta</taxon>
        <taxon>Pterygota</taxon>
        <taxon>Neoptera</taxon>
        <taxon>Endopterygota</taxon>
        <taxon>Hymenoptera</taxon>
        <taxon>Apocrita</taxon>
        <taxon>Aculeata</taxon>
        <taxon>Apoidea</taxon>
        <taxon>Anthophila</taxon>
        <taxon>Apidae</taxon>
        <taxon>Tetragonisca</taxon>
    </lineage>
</organism>
<evidence type="ECO:0000313" key="3">
    <source>
        <dbReference type="Proteomes" id="UP001432146"/>
    </source>
</evidence>
<evidence type="ECO:0000256" key="1">
    <source>
        <dbReference type="SAM" id="MobiDB-lite"/>
    </source>
</evidence>
<gene>
    <name evidence="2" type="ORF">QLX08_003689</name>
</gene>
<dbReference type="AlphaFoldDB" id="A0AAW1A5P3"/>
<protein>
    <submittedName>
        <fullName evidence="2">Uncharacterized protein</fullName>
    </submittedName>
</protein>
<comment type="caution">
    <text evidence="2">The sequence shown here is derived from an EMBL/GenBank/DDBJ whole genome shotgun (WGS) entry which is preliminary data.</text>
</comment>
<dbReference type="Proteomes" id="UP001432146">
    <property type="component" value="Unassembled WGS sequence"/>
</dbReference>
<feature type="region of interest" description="Disordered" evidence="1">
    <location>
        <begin position="13"/>
        <end position="40"/>
    </location>
</feature>
<name>A0AAW1A5P3_9HYME</name>
<keyword evidence="3" id="KW-1185">Reference proteome</keyword>
<sequence>MICRGFGFITANSPSPQTPNGFSSALLGGKDERERKPRQDPAPRLRLLIFYASHSVRRWYVRAAVRFGTESLGERVEEERIFGHAERTTANYLLLHLVVC</sequence>
<reference evidence="2 3" key="1">
    <citation type="submission" date="2024-05" db="EMBL/GenBank/DDBJ databases">
        <title>The nuclear and mitochondrial genome assemblies of Tetragonisca angustula (Apidae: Meliponini), a tiny yet remarkable pollinator in the Neotropics.</title>
        <authorList>
            <person name="Ferrari R."/>
            <person name="Ricardo P.C."/>
            <person name="Dias F.C."/>
            <person name="Araujo N.S."/>
            <person name="Soares D.O."/>
            <person name="Zhou Q.-S."/>
            <person name="Zhu C.-D."/>
            <person name="Coutinho L."/>
            <person name="Airas M.C."/>
            <person name="Batista T.M."/>
        </authorList>
    </citation>
    <scope>NUCLEOTIDE SEQUENCE [LARGE SCALE GENOMIC DNA]</scope>
    <source>
        <strain evidence="2">ASF017062</strain>
        <tissue evidence="2">Abdomen</tissue>
    </source>
</reference>
<proteinExistence type="predicted"/>
<feature type="compositionally biased region" description="Polar residues" evidence="1">
    <location>
        <begin position="13"/>
        <end position="23"/>
    </location>
</feature>